<dbReference type="Pfam" id="PF06722">
    <property type="entry name" value="EryCIII-like_C"/>
    <property type="match status" value="1"/>
</dbReference>
<evidence type="ECO:0000313" key="4">
    <source>
        <dbReference type="EMBL" id="TWI81952.1"/>
    </source>
</evidence>
<name>A0A562SL45_CHIJA</name>
<dbReference type="SUPFAM" id="SSF53756">
    <property type="entry name" value="UDP-Glycosyltransferase/glycogen phosphorylase"/>
    <property type="match status" value="1"/>
</dbReference>
<sequence length="434" mass="48835">MDIEEGHFLPSFGLAHSLKDRGHEVCYLGVIDNAPLVAEQGFDFHPVLKDIYHQGYKEKYKQLSPPPGDNSLSPDLKKEYDEHIAALMAGAYDPFLEHFQSSLLVISTFLKIDTLVLHYKYNICPVIFTPFLREASSTPAKDCLNYLKEFPVDEIFPLVDFVTSFRDDFTSLAELVAPLDNFCELIACPHELDVDDLPARANAHYIGPSIRKETCAGDIASLYRQLEGKKIIYASLGSQPLRHGAVRDLFFRKMICVMKEEELQDCHLILTVGDIYDIDNLAPLPDNVTVLRWVSQISILKRASLAVIHGGLGSVKECIYYGVPMIVFPLGYDQPVNARRVAHHNLGLTGDIGSIPEGDLKVKILQALGCEHIRASVRNMQQLFHEKECANQGADIIEALLRDREMMSPQNNTRTENVLSDIPAVREEQQQFKK</sequence>
<comment type="caution">
    <text evidence="4">The sequence shown here is derived from an EMBL/GenBank/DDBJ whole genome shotgun (WGS) entry which is preliminary data.</text>
</comment>
<dbReference type="Gene3D" id="3.40.50.2000">
    <property type="entry name" value="Glycogen Phosphorylase B"/>
    <property type="match status" value="2"/>
</dbReference>
<dbReference type="PANTHER" id="PTHR48043">
    <property type="entry name" value="EG:EG0003.4 PROTEIN-RELATED"/>
    <property type="match status" value="1"/>
</dbReference>
<dbReference type="GO" id="GO:0016758">
    <property type="term" value="F:hexosyltransferase activity"/>
    <property type="evidence" value="ECO:0007669"/>
    <property type="project" value="UniProtKB-ARBA"/>
</dbReference>
<feature type="domain" description="Erythromycin biosynthesis protein CIII-like C-terminal" evidence="3">
    <location>
        <begin position="265"/>
        <end position="376"/>
    </location>
</feature>
<dbReference type="InterPro" id="IPR002213">
    <property type="entry name" value="UDP_glucos_trans"/>
</dbReference>
<accession>A0A562SL45</accession>
<dbReference type="EMBL" id="VLLG01000007">
    <property type="protein sequence ID" value="TWI81952.1"/>
    <property type="molecule type" value="Genomic_DNA"/>
</dbReference>
<dbReference type="InterPro" id="IPR050271">
    <property type="entry name" value="UDP-glycosyltransferase"/>
</dbReference>
<keyword evidence="2 4" id="KW-0808">Transferase</keyword>
<evidence type="ECO:0000313" key="5">
    <source>
        <dbReference type="Proteomes" id="UP000316778"/>
    </source>
</evidence>
<evidence type="ECO:0000259" key="3">
    <source>
        <dbReference type="Pfam" id="PF06722"/>
    </source>
</evidence>
<reference evidence="4 5" key="1">
    <citation type="journal article" date="2013" name="Stand. Genomic Sci.">
        <title>Genomic Encyclopedia of Type Strains, Phase I: The one thousand microbial genomes (KMG-I) project.</title>
        <authorList>
            <person name="Kyrpides N.C."/>
            <person name="Woyke T."/>
            <person name="Eisen J.A."/>
            <person name="Garrity G."/>
            <person name="Lilburn T.G."/>
            <person name="Beck B.J."/>
            <person name="Whitman W.B."/>
            <person name="Hugenholtz P."/>
            <person name="Klenk H.P."/>
        </authorList>
    </citation>
    <scope>NUCLEOTIDE SEQUENCE [LARGE SCALE GENOMIC DNA]</scope>
    <source>
        <strain evidence="4 5">DSM 13484</strain>
    </source>
</reference>
<proteinExistence type="predicted"/>
<dbReference type="GO" id="GO:0008194">
    <property type="term" value="F:UDP-glycosyltransferase activity"/>
    <property type="evidence" value="ECO:0007669"/>
    <property type="project" value="InterPro"/>
</dbReference>
<dbReference type="Proteomes" id="UP000316778">
    <property type="component" value="Unassembled WGS sequence"/>
</dbReference>
<gene>
    <name evidence="4" type="ORF">LX66_5266</name>
</gene>
<dbReference type="AlphaFoldDB" id="A0A562SL45"/>
<protein>
    <submittedName>
        <fullName evidence="4">MGT family glycosyltransferase</fullName>
    </submittedName>
</protein>
<evidence type="ECO:0000256" key="2">
    <source>
        <dbReference type="ARBA" id="ARBA00022679"/>
    </source>
</evidence>
<organism evidence="4 5">
    <name type="scientific">Chitinophaga japonensis</name>
    <name type="common">Flexibacter japonensis</name>
    <dbReference type="NCBI Taxonomy" id="104662"/>
    <lineage>
        <taxon>Bacteria</taxon>
        <taxon>Pseudomonadati</taxon>
        <taxon>Bacteroidota</taxon>
        <taxon>Chitinophagia</taxon>
        <taxon>Chitinophagales</taxon>
        <taxon>Chitinophagaceae</taxon>
        <taxon>Chitinophaga</taxon>
    </lineage>
</organism>
<dbReference type="InterPro" id="IPR010610">
    <property type="entry name" value="EryCIII-like_C"/>
</dbReference>
<evidence type="ECO:0000256" key="1">
    <source>
        <dbReference type="ARBA" id="ARBA00022676"/>
    </source>
</evidence>
<dbReference type="PANTHER" id="PTHR48043:SF145">
    <property type="entry name" value="FI06409P-RELATED"/>
    <property type="match status" value="1"/>
</dbReference>
<keyword evidence="1" id="KW-0328">Glycosyltransferase</keyword>
<dbReference type="CDD" id="cd03784">
    <property type="entry name" value="GT1_Gtf-like"/>
    <property type="match status" value="1"/>
</dbReference>
<keyword evidence="5" id="KW-1185">Reference proteome</keyword>